<name>A0A066TPH8_9NEIS</name>
<reference evidence="1 2" key="1">
    <citation type="submission" date="2014-03" db="EMBL/GenBank/DDBJ databases">
        <title>The genomes of two eusocial bee gut symbionts.</title>
        <authorList>
            <person name="Kwong W.K."/>
            <person name="Engel P."/>
            <person name="Koch H."/>
            <person name="Moran N.A."/>
        </authorList>
    </citation>
    <scope>NUCLEOTIDE SEQUENCE [LARGE SCALE GENOMIC DNA]</scope>
    <source>
        <strain evidence="2">wkB29</strain>
    </source>
</reference>
<keyword evidence="2" id="KW-1185">Reference proteome</keyword>
<gene>
    <name evidence="1" type="ORF">SALWKB29_0546</name>
</gene>
<dbReference type="OrthoDB" id="8605522at2"/>
<accession>A0A066TPH8</accession>
<organism evidence="1 2">
    <name type="scientific">Snodgrassella communis</name>
    <dbReference type="NCBI Taxonomy" id="2946699"/>
    <lineage>
        <taxon>Bacteria</taxon>
        <taxon>Pseudomonadati</taxon>
        <taxon>Pseudomonadota</taxon>
        <taxon>Betaproteobacteria</taxon>
        <taxon>Neisseriales</taxon>
        <taxon>Neisseriaceae</taxon>
        <taxon>Snodgrassella</taxon>
    </lineage>
</organism>
<dbReference type="eggNOG" id="ENOG5033B1Y">
    <property type="taxonomic scope" value="Bacteria"/>
</dbReference>
<dbReference type="AlphaFoldDB" id="A0A066TPH8"/>
<dbReference type="EMBL" id="JFZV01000002">
    <property type="protein sequence ID" value="KDN15442.1"/>
    <property type="molecule type" value="Genomic_DNA"/>
</dbReference>
<dbReference type="RefSeq" id="WP_037406456.1">
    <property type="nucleotide sequence ID" value="NZ_JFZV01000002.1"/>
</dbReference>
<proteinExistence type="predicted"/>
<evidence type="ECO:0000313" key="1">
    <source>
        <dbReference type="EMBL" id="KDN15442.1"/>
    </source>
</evidence>
<comment type="caution">
    <text evidence="1">The sequence shown here is derived from an EMBL/GenBank/DDBJ whole genome shotgun (WGS) entry which is preliminary data.</text>
</comment>
<protein>
    <submittedName>
        <fullName evidence="1">Uncharacterized protein</fullName>
    </submittedName>
</protein>
<sequence length="69" mass="7969">MQATTQLFQTASAGECAEILDFWLNECSLDQAPDTQTVQQWQQLFQQRGNKFNRLASLCQQWLNETDSL</sequence>
<evidence type="ECO:0000313" key="2">
    <source>
        <dbReference type="Proteomes" id="UP000027170"/>
    </source>
</evidence>
<dbReference type="Proteomes" id="UP000027170">
    <property type="component" value="Unassembled WGS sequence"/>
</dbReference>